<dbReference type="InterPro" id="IPR002881">
    <property type="entry name" value="DUF58"/>
</dbReference>
<reference evidence="2" key="1">
    <citation type="submission" date="2021-03" db="EMBL/GenBank/DDBJ databases">
        <title>Acanthopleuribacteraceae sp. M133.</title>
        <authorList>
            <person name="Wang G."/>
        </authorList>
    </citation>
    <scope>NUCLEOTIDE SEQUENCE</scope>
    <source>
        <strain evidence="2">M133</strain>
    </source>
</reference>
<dbReference type="KEGG" id="scor:J3U87_14860"/>
<proteinExistence type="predicted"/>
<protein>
    <submittedName>
        <fullName evidence="2">DUF58 domain-containing protein</fullName>
    </submittedName>
</protein>
<dbReference type="AlphaFoldDB" id="A0A8A4TX04"/>
<dbReference type="PANTHER" id="PTHR33608:SF7">
    <property type="entry name" value="DUF58 DOMAIN-CONTAINING PROTEIN"/>
    <property type="match status" value="1"/>
</dbReference>
<dbReference type="RefSeq" id="WP_237383831.1">
    <property type="nucleotide sequence ID" value="NZ_CP071793.1"/>
</dbReference>
<dbReference type="Proteomes" id="UP000663929">
    <property type="component" value="Chromosome"/>
</dbReference>
<dbReference type="EMBL" id="CP071793">
    <property type="protein sequence ID" value="QTD53731.1"/>
    <property type="molecule type" value="Genomic_DNA"/>
</dbReference>
<dbReference type="PANTHER" id="PTHR33608">
    <property type="entry name" value="BLL2464 PROTEIN"/>
    <property type="match status" value="1"/>
</dbReference>
<gene>
    <name evidence="2" type="ORF">J3U87_14860</name>
</gene>
<evidence type="ECO:0000259" key="1">
    <source>
        <dbReference type="Pfam" id="PF01882"/>
    </source>
</evidence>
<feature type="domain" description="DUF58" evidence="1">
    <location>
        <begin position="48"/>
        <end position="249"/>
    </location>
</feature>
<evidence type="ECO:0000313" key="2">
    <source>
        <dbReference type="EMBL" id="QTD53731.1"/>
    </source>
</evidence>
<keyword evidence="3" id="KW-1185">Reference proteome</keyword>
<accession>A0A8A4TX04</accession>
<dbReference type="Pfam" id="PF01882">
    <property type="entry name" value="DUF58"/>
    <property type="match status" value="1"/>
</dbReference>
<organism evidence="2 3">
    <name type="scientific">Sulfidibacter corallicola</name>
    <dbReference type="NCBI Taxonomy" id="2818388"/>
    <lineage>
        <taxon>Bacteria</taxon>
        <taxon>Pseudomonadati</taxon>
        <taxon>Acidobacteriota</taxon>
        <taxon>Holophagae</taxon>
        <taxon>Acanthopleuribacterales</taxon>
        <taxon>Acanthopleuribacteraceae</taxon>
        <taxon>Sulfidibacter</taxon>
    </lineage>
</organism>
<name>A0A8A4TX04_SULCO</name>
<sequence length="289" mass="32388">MTRLRRDFLERGFAHGTHFALAPPRTHVRGRLGFHQAKASGSSLEYKDFRDYQPGDDLRHIDWSAYARTDRLTIKRFHEEVNPFLDLILDNSRSMDLPDSPKGGAAAGLAAFFVAAAINAGFSFRTWLASEEVVPLDHGEAPPSAWRGELFGDTRSPDRGLLAPHRFRPRGIRIFVSDLMWRADPTPILNNLCRGASSVLIVQVLARQDVTPLQGGKVRLVDAETGSVRELMLNAASLDRYQQAFARHGQLWRDAAMRHGAVLAQSIAEDLVVDWRLPDILFHQSLVMC</sequence>
<evidence type="ECO:0000313" key="3">
    <source>
        <dbReference type="Proteomes" id="UP000663929"/>
    </source>
</evidence>